<evidence type="ECO:0000313" key="2">
    <source>
        <dbReference type="EMBL" id="MBM7621036.1"/>
    </source>
</evidence>
<gene>
    <name evidence="2" type="ORF">JOC95_002909</name>
</gene>
<feature type="transmembrane region" description="Helical" evidence="1">
    <location>
        <begin position="118"/>
        <end position="141"/>
    </location>
</feature>
<feature type="transmembrane region" description="Helical" evidence="1">
    <location>
        <begin position="148"/>
        <end position="171"/>
    </location>
</feature>
<feature type="transmembrane region" description="Helical" evidence="1">
    <location>
        <begin position="90"/>
        <end position="112"/>
    </location>
</feature>
<evidence type="ECO:0000256" key="1">
    <source>
        <dbReference type="SAM" id="Phobius"/>
    </source>
</evidence>
<accession>A0ABS2P2D0</accession>
<comment type="caution">
    <text evidence="2">The sequence shown here is derived from an EMBL/GenBank/DDBJ whole genome shotgun (WGS) entry which is preliminary data.</text>
</comment>
<dbReference type="EMBL" id="JAFBED010000006">
    <property type="protein sequence ID" value="MBM7621036.1"/>
    <property type="molecule type" value="Genomic_DNA"/>
</dbReference>
<name>A0ABS2P2D0_9BACI</name>
<organism evidence="2 3">
    <name type="scientific">Sutcliffiella tianshenii</name>
    <dbReference type="NCBI Taxonomy" id="1463404"/>
    <lineage>
        <taxon>Bacteria</taxon>
        <taxon>Bacillati</taxon>
        <taxon>Bacillota</taxon>
        <taxon>Bacilli</taxon>
        <taxon>Bacillales</taxon>
        <taxon>Bacillaceae</taxon>
        <taxon>Sutcliffiella</taxon>
    </lineage>
</organism>
<dbReference type="InterPro" id="IPR056926">
    <property type="entry name" value="FLQE3_permease"/>
</dbReference>
<reference evidence="2 3" key="1">
    <citation type="submission" date="2021-01" db="EMBL/GenBank/DDBJ databases">
        <title>Genomic Encyclopedia of Type Strains, Phase IV (KMG-IV): sequencing the most valuable type-strain genomes for metagenomic binning, comparative biology and taxonomic classification.</title>
        <authorList>
            <person name="Goeker M."/>
        </authorList>
    </citation>
    <scope>NUCLEOTIDE SEQUENCE [LARGE SCALE GENOMIC DNA]</scope>
    <source>
        <strain evidence="2 3">DSM 25879</strain>
    </source>
</reference>
<dbReference type="Pfam" id="PF24686">
    <property type="entry name" value="FLQE3_permease"/>
    <property type="match status" value="1"/>
</dbReference>
<dbReference type="RefSeq" id="WP_204417553.1">
    <property type="nucleotide sequence ID" value="NZ_JAFBED010000006.1"/>
</dbReference>
<dbReference type="Proteomes" id="UP000737402">
    <property type="component" value="Unassembled WGS sequence"/>
</dbReference>
<feature type="transmembrane region" description="Helical" evidence="1">
    <location>
        <begin position="46"/>
        <end position="69"/>
    </location>
</feature>
<keyword evidence="1" id="KW-0472">Membrane</keyword>
<evidence type="ECO:0000313" key="3">
    <source>
        <dbReference type="Proteomes" id="UP000737402"/>
    </source>
</evidence>
<keyword evidence="1" id="KW-1133">Transmembrane helix</keyword>
<keyword evidence="1" id="KW-0812">Transmembrane</keyword>
<feature type="transmembrane region" description="Helical" evidence="1">
    <location>
        <begin position="200"/>
        <end position="218"/>
    </location>
</feature>
<keyword evidence="3" id="KW-1185">Reference proteome</keyword>
<proteinExistence type="predicted"/>
<feature type="transmembrane region" description="Helical" evidence="1">
    <location>
        <begin position="21"/>
        <end position="40"/>
    </location>
</feature>
<protein>
    <submittedName>
        <fullName evidence="2">Fluoroquinolone transport system permease protein</fullName>
    </submittedName>
</protein>
<sequence>MKRILLLTVSDMRFQFQHGFYYAYLLMTIIYIWMLKFVPVDYLDSVTVVVVFSDPSFLGAFFIGGIVLLEKSQGVYDAFFVTPLRVGEFLLSKILSLSIISLLSSVAILLMVHSNFDVIPFLVGILLSSVVFTLIGLLLAVRVNTVNQFLLTSPLVLMVFFVPVFGLFEWWDSILFKWLPSYAGLLLIEGTFHDLNIGELFLAISILILWAVGLYLWAKHDFHKYILAKAGDEK</sequence>